<proteinExistence type="predicted"/>
<comment type="caution">
    <text evidence="1">The sequence shown here is derived from an EMBL/GenBank/DDBJ whole genome shotgun (WGS) entry which is preliminary data.</text>
</comment>
<protein>
    <submittedName>
        <fullName evidence="1">Uncharacterized protein</fullName>
    </submittedName>
</protein>
<accession>A0ACB7YPJ7</accession>
<reference evidence="1 2" key="1">
    <citation type="journal article" date="2021" name="Hortic Res">
        <title>High-quality reference genome and annotation aids understanding of berry development for evergreen blueberry (Vaccinium darrowii).</title>
        <authorList>
            <person name="Yu J."/>
            <person name="Hulse-Kemp A.M."/>
            <person name="Babiker E."/>
            <person name="Staton M."/>
        </authorList>
    </citation>
    <scope>NUCLEOTIDE SEQUENCE [LARGE SCALE GENOMIC DNA]</scope>
    <source>
        <strain evidence="2">cv. NJ 8807/NJ 8810</strain>
        <tissue evidence="1">Young leaf</tissue>
    </source>
</reference>
<organism evidence="1 2">
    <name type="scientific">Vaccinium darrowii</name>
    <dbReference type="NCBI Taxonomy" id="229202"/>
    <lineage>
        <taxon>Eukaryota</taxon>
        <taxon>Viridiplantae</taxon>
        <taxon>Streptophyta</taxon>
        <taxon>Embryophyta</taxon>
        <taxon>Tracheophyta</taxon>
        <taxon>Spermatophyta</taxon>
        <taxon>Magnoliopsida</taxon>
        <taxon>eudicotyledons</taxon>
        <taxon>Gunneridae</taxon>
        <taxon>Pentapetalae</taxon>
        <taxon>asterids</taxon>
        <taxon>Ericales</taxon>
        <taxon>Ericaceae</taxon>
        <taxon>Vaccinioideae</taxon>
        <taxon>Vaccinieae</taxon>
        <taxon>Vaccinium</taxon>
    </lineage>
</organism>
<name>A0ACB7YPJ7_9ERIC</name>
<evidence type="ECO:0000313" key="2">
    <source>
        <dbReference type="Proteomes" id="UP000828048"/>
    </source>
</evidence>
<gene>
    <name evidence="1" type="ORF">Vadar_025090</name>
</gene>
<evidence type="ECO:0000313" key="1">
    <source>
        <dbReference type="EMBL" id="KAH7855460.1"/>
    </source>
</evidence>
<dbReference type="EMBL" id="CM037161">
    <property type="protein sequence ID" value="KAH7855460.1"/>
    <property type="molecule type" value="Genomic_DNA"/>
</dbReference>
<keyword evidence="2" id="KW-1185">Reference proteome</keyword>
<sequence length="1137" mass="126579">MRIFSIAGLFLAVLLFHGIFPQSSLGSGSMSTITCIERERQALLKFKQSLTDTTGRLSSWTGEDCCNWKGIQCDGNTSHVVKLDLVSLDPYAMTIEANEVNPSLLELKYLKQLDLSGNNFHNIPIPIFFGSMTSLRYLNLSNSNFSGRVPHHLGNLSSLMVLDLNGIYKNWLNIDNFIWVSRLPTLRYLDASGMDLSQALNLNAVLYMLPSLTDLLLSGCELNSTLLVSHFHLNSTASNIRNLDLSLNSFAGEFPKFIENMTALRVLDLSGNYLNSSFPFYLENLKSLEHLNLGHNSFAGEFPKFIENMTALRVLDLSSNYLNSSFPFYMENLKSLEHLNLGENSFAGKFPKFIENMTALRVLDLSSNYLNSSFPFYLENLKSLEHLNLRYNSFTDLVGLSRLLLTQCNLKSLDMSLNQFGGEMTRSYGNLSGCARYNLEMLILSSNEITGALPDWLGQFNHLKYLDLSSNSLSGSIPVSLGQLSNLKILDLSSNHLVGVVNEANFANLTSLEELSIASNFLMCKVTSDWMPPFQVKSLRMGSCKIETGFPQWLQTQKKLSLLDISNASISGTLPQWLNETSLVSLDLSQNLISGPIEKLPSTLKELDLSDNLITGPLPQNISEMLPNLQSLYLDSNLISGLMPYSLWEIPTLTHANLSKNKLSGISGPIQKLPSTLTDLHLSNNLISGPIQDLPSTLVLLDLSNNSITGPLPQNISEMLPILEVLYLDSNLISGLIPYSLWEIPTLQILDLSKNKLSGNLPHNYKGWGLSSELSIMRLSSNKLSGILPSSFGNFTSLEELQLNNNSFYGELPLTLRNCSSLKILDLGENVFSGSIPRWIDKLPLSVLRLHQNMFSDRIPSQLCRMSRLQIVDFGNNHLLGPIPRCFGNLSSMILDEEGLRDYEMFNRTSRTRMVQVIKGRELEFTKTLKFLANVDLSRNNLAGSIPKEITNLSGLCGLNLSHNNLIGKIPDKIGWLKSLESLDLSWNQLSGIIPQSISGLNSLSHLNLSYNNLSGRIPTGNQLQILDDPSSSYLGNNELRGVPLPRNCPGDEKAQPPTTTGHREEHKGIDSEKIWFYMAIMSGYATGLWGVIGVLVLKKTWRYAFFQFVEMVNDKVLLVIALGVARLKNYINQFGG</sequence>
<dbReference type="Proteomes" id="UP000828048">
    <property type="component" value="Chromosome 11"/>
</dbReference>